<reference evidence="2" key="1">
    <citation type="submission" date="2014-09" db="EMBL/GenBank/DDBJ databases">
        <authorList>
            <person name="Magalhaes I.L.F."/>
            <person name="Oliveira U."/>
            <person name="Santos F.R."/>
            <person name="Vidigal T.H.D.A."/>
            <person name="Brescovit A.D."/>
            <person name="Santos A.J."/>
        </authorList>
    </citation>
    <scope>NUCLEOTIDE SEQUENCE</scope>
    <source>
        <tissue evidence="2">Shoot tissue taken approximately 20 cm above the soil surface</tissue>
    </source>
</reference>
<protein>
    <submittedName>
        <fullName evidence="2">Uncharacterized protein</fullName>
    </submittedName>
</protein>
<proteinExistence type="predicted"/>
<sequence length="124" mass="13549">MGGVDNRGGAGRRGSSRRRRERTERPMEVRGAVLREREGGGGDRGCQGRGPGRVSTGENSVRTPKDGGEGKQERVLISPIARDQKCGLAKSIKAWQHILFVAYSLIRCHAPKVALTPAWQSSWK</sequence>
<feature type="compositionally biased region" description="Basic and acidic residues" evidence="1">
    <location>
        <begin position="63"/>
        <end position="73"/>
    </location>
</feature>
<dbReference type="EMBL" id="GBRH01199821">
    <property type="protein sequence ID" value="JAD98074.1"/>
    <property type="molecule type" value="Transcribed_RNA"/>
</dbReference>
<reference evidence="2" key="2">
    <citation type="journal article" date="2015" name="Data Brief">
        <title>Shoot transcriptome of the giant reed, Arundo donax.</title>
        <authorList>
            <person name="Barrero R.A."/>
            <person name="Guerrero F.D."/>
            <person name="Moolhuijzen P."/>
            <person name="Goolsby J.A."/>
            <person name="Tidwell J."/>
            <person name="Bellgard S.E."/>
            <person name="Bellgard M.I."/>
        </authorList>
    </citation>
    <scope>NUCLEOTIDE SEQUENCE</scope>
    <source>
        <tissue evidence="2">Shoot tissue taken approximately 20 cm above the soil surface</tissue>
    </source>
</reference>
<feature type="region of interest" description="Disordered" evidence="1">
    <location>
        <begin position="1"/>
        <end position="73"/>
    </location>
</feature>
<name>A0A0A9EBF9_ARUDO</name>
<feature type="compositionally biased region" description="Gly residues" evidence="1">
    <location>
        <begin position="42"/>
        <end position="51"/>
    </location>
</feature>
<feature type="compositionally biased region" description="Basic and acidic residues" evidence="1">
    <location>
        <begin position="21"/>
        <end position="41"/>
    </location>
</feature>
<evidence type="ECO:0000256" key="1">
    <source>
        <dbReference type="SAM" id="MobiDB-lite"/>
    </source>
</evidence>
<dbReference type="AlphaFoldDB" id="A0A0A9EBF9"/>
<accession>A0A0A9EBF9</accession>
<evidence type="ECO:0000313" key="2">
    <source>
        <dbReference type="EMBL" id="JAD98074.1"/>
    </source>
</evidence>
<organism evidence="2">
    <name type="scientific">Arundo donax</name>
    <name type="common">Giant reed</name>
    <name type="synonym">Donax arundinaceus</name>
    <dbReference type="NCBI Taxonomy" id="35708"/>
    <lineage>
        <taxon>Eukaryota</taxon>
        <taxon>Viridiplantae</taxon>
        <taxon>Streptophyta</taxon>
        <taxon>Embryophyta</taxon>
        <taxon>Tracheophyta</taxon>
        <taxon>Spermatophyta</taxon>
        <taxon>Magnoliopsida</taxon>
        <taxon>Liliopsida</taxon>
        <taxon>Poales</taxon>
        <taxon>Poaceae</taxon>
        <taxon>PACMAD clade</taxon>
        <taxon>Arundinoideae</taxon>
        <taxon>Arundineae</taxon>
        <taxon>Arundo</taxon>
    </lineage>
</organism>
<feature type="compositionally biased region" description="Gly residues" evidence="1">
    <location>
        <begin position="1"/>
        <end position="12"/>
    </location>
</feature>